<evidence type="ECO:0000313" key="1">
    <source>
        <dbReference type="EMBL" id="CAL4929930.1"/>
    </source>
</evidence>
<evidence type="ECO:0008006" key="3">
    <source>
        <dbReference type="Google" id="ProtNLM"/>
    </source>
</evidence>
<accession>A0ABC8XQ97</accession>
<keyword evidence="2" id="KW-1185">Reference proteome</keyword>
<proteinExistence type="predicted"/>
<evidence type="ECO:0000313" key="2">
    <source>
        <dbReference type="Proteomes" id="UP001497457"/>
    </source>
</evidence>
<organism evidence="1 2">
    <name type="scientific">Urochloa decumbens</name>
    <dbReference type="NCBI Taxonomy" id="240449"/>
    <lineage>
        <taxon>Eukaryota</taxon>
        <taxon>Viridiplantae</taxon>
        <taxon>Streptophyta</taxon>
        <taxon>Embryophyta</taxon>
        <taxon>Tracheophyta</taxon>
        <taxon>Spermatophyta</taxon>
        <taxon>Magnoliopsida</taxon>
        <taxon>Liliopsida</taxon>
        <taxon>Poales</taxon>
        <taxon>Poaceae</taxon>
        <taxon>PACMAD clade</taxon>
        <taxon>Panicoideae</taxon>
        <taxon>Panicodae</taxon>
        <taxon>Paniceae</taxon>
        <taxon>Melinidinae</taxon>
        <taxon>Urochloa</taxon>
    </lineage>
</organism>
<protein>
    <recommendedName>
        <fullName evidence="3">LAGLIDADG homing endonuclease</fullName>
    </recommendedName>
</protein>
<sequence>MGEWIPIGDGNCDLKLFAFAIVWWVLWKQRNKIRIEGVFPKSPTDVIYSISSHRQCWRSLLRERDMGYLDNLRNKMKKWMAEYVKRERSLEATENFP</sequence>
<reference evidence="1" key="1">
    <citation type="submission" date="2024-10" db="EMBL/GenBank/DDBJ databases">
        <authorList>
            <person name="Ryan C."/>
        </authorList>
    </citation>
    <scope>NUCLEOTIDE SEQUENCE [LARGE SCALE GENOMIC DNA]</scope>
</reference>
<dbReference type="Proteomes" id="UP001497457">
    <property type="component" value="Chromosome 15b"/>
</dbReference>
<name>A0ABC8XQ97_9POAL</name>
<gene>
    <name evidence="1" type="ORF">URODEC1_LOCUS26117</name>
</gene>
<dbReference type="AlphaFoldDB" id="A0ABC8XQ97"/>
<dbReference type="EMBL" id="OZ075125">
    <property type="protein sequence ID" value="CAL4929930.1"/>
    <property type="molecule type" value="Genomic_DNA"/>
</dbReference>